<feature type="transmembrane region" description="Helical" evidence="1">
    <location>
        <begin position="253"/>
        <end position="274"/>
    </location>
</feature>
<keyword evidence="1" id="KW-0812">Transmembrane</keyword>
<comment type="caution">
    <text evidence="2">The sequence shown here is derived from an EMBL/GenBank/DDBJ whole genome shotgun (WGS) entry which is preliminary data.</text>
</comment>
<proteinExistence type="predicted"/>
<dbReference type="EMBL" id="JQDR03008930">
    <property type="protein sequence ID" value="KAA0196417.1"/>
    <property type="molecule type" value="Genomic_DNA"/>
</dbReference>
<reference evidence="2" key="2">
    <citation type="journal article" date="2018" name="Environ. Sci. Technol.">
        <title>The Toxicogenome of Hyalella azteca: A Model for Sediment Ecotoxicology and Evolutionary Toxicology.</title>
        <authorList>
            <person name="Poynton H.C."/>
            <person name="Hasenbein S."/>
            <person name="Benoit J.B."/>
            <person name="Sepulveda M.S."/>
            <person name="Poelchau M.F."/>
            <person name="Hughes D.S.T."/>
            <person name="Murali S.C."/>
            <person name="Chen S."/>
            <person name="Glastad K.M."/>
            <person name="Goodisman M.A.D."/>
            <person name="Werren J.H."/>
            <person name="Vineis J.H."/>
            <person name="Bowen J.L."/>
            <person name="Friedrich M."/>
            <person name="Jones J."/>
            <person name="Robertson H.M."/>
            <person name="Feyereisen R."/>
            <person name="Mechler-Hickson A."/>
            <person name="Mathers N."/>
            <person name="Lee C.E."/>
            <person name="Colbourne J.K."/>
            <person name="Biales A."/>
            <person name="Johnston J.S."/>
            <person name="Wellborn G.A."/>
            <person name="Rosendale A.J."/>
            <person name="Cridge A.G."/>
            <person name="Munoz-Torres M.C."/>
            <person name="Bain P.A."/>
            <person name="Manny A.R."/>
            <person name="Major K.M."/>
            <person name="Lambert F.N."/>
            <person name="Vulpe C.D."/>
            <person name="Tuck P."/>
            <person name="Blalock B.J."/>
            <person name="Lin Y.Y."/>
            <person name="Smith M.E."/>
            <person name="Ochoa-Acuna H."/>
            <person name="Chen M.M."/>
            <person name="Childers C.P."/>
            <person name="Qu J."/>
            <person name="Dugan S."/>
            <person name="Lee S.L."/>
            <person name="Chao H."/>
            <person name="Dinh H."/>
            <person name="Han Y."/>
            <person name="Doddapaneni H."/>
            <person name="Worley K.C."/>
            <person name="Muzny D.M."/>
            <person name="Gibbs R.A."/>
            <person name="Richards S."/>
        </authorList>
    </citation>
    <scope>NUCLEOTIDE SEQUENCE</scope>
    <source>
        <strain evidence="2">HAZT.00-mixed</strain>
        <tissue evidence="2">Whole organism</tissue>
    </source>
</reference>
<evidence type="ECO:0000256" key="1">
    <source>
        <dbReference type="SAM" id="Phobius"/>
    </source>
</evidence>
<reference evidence="2" key="1">
    <citation type="submission" date="2014-08" db="EMBL/GenBank/DDBJ databases">
        <authorList>
            <person name="Murali S."/>
            <person name="Richards S."/>
            <person name="Bandaranaike D."/>
            <person name="Bellair M."/>
            <person name="Blankenburg K."/>
            <person name="Chao H."/>
            <person name="Dinh H."/>
            <person name="Doddapaneni H."/>
            <person name="Dugan-Rocha S."/>
            <person name="Elkadiri S."/>
            <person name="Gnanaolivu R."/>
            <person name="Hughes D."/>
            <person name="Lee S."/>
            <person name="Li M."/>
            <person name="Ming W."/>
            <person name="Munidasa M."/>
            <person name="Muniz J."/>
            <person name="Nguyen L."/>
            <person name="Osuji N."/>
            <person name="Pu L.-L."/>
            <person name="Puazo M."/>
            <person name="Skinner E."/>
            <person name="Qu C."/>
            <person name="Quiroz J."/>
            <person name="Raj R."/>
            <person name="Weissenberger G."/>
            <person name="Xin Y."/>
            <person name="Zou X."/>
            <person name="Han Y."/>
            <person name="Worley K."/>
            <person name="Muzny D."/>
            <person name="Gibbs R."/>
        </authorList>
    </citation>
    <scope>NUCLEOTIDE SEQUENCE</scope>
    <source>
        <strain evidence="2">HAZT.00-mixed</strain>
        <tissue evidence="2">Whole organism</tissue>
    </source>
</reference>
<keyword evidence="1" id="KW-1133">Transmembrane helix</keyword>
<name>A0A6A0H1W5_HYAAZ</name>
<gene>
    <name evidence="2" type="ORF">HAZT_HAZT004346</name>
</gene>
<organism evidence="2">
    <name type="scientific">Hyalella azteca</name>
    <name type="common">Amphipod</name>
    <dbReference type="NCBI Taxonomy" id="294128"/>
    <lineage>
        <taxon>Eukaryota</taxon>
        <taxon>Metazoa</taxon>
        <taxon>Ecdysozoa</taxon>
        <taxon>Arthropoda</taxon>
        <taxon>Crustacea</taxon>
        <taxon>Multicrustacea</taxon>
        <taxon>Malacostraca</taxon>
        <taxon>Eumalacostraca</taxon>
        <taxon>Peracarida</taxon>
        <taxon>Amphipoda</taxon>
        <taxon>Senticaudata</taxon>
        <taxon>Talitrida</taxon>
        <taxon>Talitroidea</taxon>
        <taxon>Hyalellidae</taxon>
        <taxon>Hyalella</taxon>
    </lineage>
</organism>
<feature type="transmembrane region" description="Helical" evidence="1">
    <location>
        <begin position="286"/>
        <end position="304"/>
    </location>
</feature>
<evidence type="ECO:0000313" key="2">
    <source>
        <dbReference type="EMBL" id="KAA0196417.1"/>
    </source>
</evidence>
<feature type="transmembrane region" description="Helical" evidence="1">
    <location>
        <begin position="38"/>
        <end position="58"/>
    </location>
</feature>
<feature type="transmembrane region" description="Helical" evidence="1">
    <location>
        <begin position="168"/>
        <end position="188"/>
    </location>
</feature>
<feature type="transmembrane region" description="Helical" evidence="1">
    <location>
        <begin position="129"/>
        <end position="148"/>
    </location>
</feature>
<sequence length="392" mass="44696">MNSTAIRIALWFCGFYFPQFRRNIEDAGGNFPGQCLTILRLLSITWVVFINISYGSIFTYCLINLDFQTLLDRETTEIIAKLWGFGPMLTSCFASIFFHSRRTELNILLAHVDRDVIHFKDKKVNYFKFYTCCEIVALGLLYYTALYLAVKDVLNHEPRFLYSILRRVLIGAVGFIFMVIAFSFVSVLRVCQARYEYLSSDLLVSPRGRRIGQDSHCAAKDQTTSIENWLSDLEKSLSDTRDFLDEIMHVFEWPLFLGILMAMQNGVIGLYLVLNVIVHREELTLKFWYSACITVWSLSLLLRAHSSADSLNNAKKKLASIIRRCLVADRHSSITGLRVLIEVETPHRFSLGEVSGLGLNSLTNTMAFVFSYVIVALQFRSTETGANSNNLA</sequence>
<feature type="transmembrane region" description="Helical" evidence="1">
    <location>
        <begin position="78"/>
        <end position="98"/>
    </location>
</feature>
<keyword evidence="1" id="KW-0472">Membrane</keyword>
<keyword evidence="2" id="KW-0675">Receptor</keyword>
<reference evidence="2" key="3">
    <citation type="submission" date="2019-06" db="EMBL/GenBank/DDBJ databases">
        <authorList>
            <person name="Poynton C."/>
            <person name="Hasenbein S."/>
            <person name="Benoit J.B."/>
            <person name="Sepulveda M.S."/>
            <person name="Poelchau M.F."/>
            <person name="Murali S.C."/>
            <person name="Chen S."/>
            <person name="Glastad K.M."/>
            <person name="Werren J.H."/>
            <person name="Vineis J.H."/>
            <person name="Bowen J.L."/>
            <person name="Friedrich M."/>
            <person name="Jones J."/>
            <person name="Robertson H.M."/>
            <person name="Feyereisen R."/>
            <person name="Mechler-Hickson A."/>
            <person name="Mathers N."/>
            <person name="Lee C.E."/>
            <person name="Colbourne J.K."/>
            <person name="Biales A."/>
            <person name="Johnston J.S."/>
            <person name="Wellborn G.A."/>
            <person name="Rosendale A.J."/>
            <person name="Cridge A.G."/>
            <person name="Munoz-Torres M.C."/>
            <person name="Bain P.A."/>
            <person name="Manny A.R."/>
            <person name="Major K.M."/>
            <person name="Lambert F.N."/>
            <person name="Vulpe C.D."/>
            <person name="Tuck P."/>
            <person name="Blalock B.J."/>
            <person name="Lin Y.-Y."/>
            <person name="Smith M.E."/>
            <person name="Ochoa-Acuna H."/>
            <person name="Chen M.-J.M."/>
            <person name="Childers C.P."/>
            <person name="Qu J."/>
            <person name="Dugan S."/>
            <person name="Lee S.L."/>
            <person name="Chao H."/>
            <person name="Dinh H."/>
            <person name="Han Y."/>
            <person name="Doddapaneni H."/>
            <person name="Worley K.C."/>
            <person name="Muzny D.M."/>
            <person name="Gibbs R.A."/>
            <person name="Richards S."/>
        </authorList>
    </citation>
    <scope>NUCLEOTIDE SEQUENCE</scope>
    <source>
        <strain evidence="2">HAZT.00-mixed</strain>
        <tissue evidence="2">Whole organism</tissue>
    </source>
</reference>
<protein>
    <submittedName>
        <fullName evidence="2">Gustatory receptor 150</fullName>
    </submittedName>
</protein>
<accession>A0A6A0H1W5</accession>
<dbReference type="AlphaFoldDB" id="A0A6A0H1W5"/>
<dbReference type="Proteomes" id="UP000711488">
    <property type="component" value="Unassembled WGS sequence"/>
</dbReference>